<protein>
    <submittedName>
        <fullName evidence="3">S-layer homology domain-containing protein</fullName>
    </submittedName>
</protein>
<dbReference type="InterPro" id="IPR051465">
    <property type="entry name" value="Cell_Envelope_Struct_Comp"/>
</dbReference>
<accession>A0ABT9IZ32</accession>
<dbReference type="Proteomes" id="UP001231941">
    <property type="component" value="Unassembled WGS sequence"/>
</dbReference>
<dbReference type="EMBL" id="JAVAMP010000004">
    <property type="protein sequence ID" value="MDP5274630.1"/>
    <property type="molecule type" value="Genomic_DNA"/>
</dbReference>
<dbReference type="RefSeq" id="WP_305991943.1">
    <property type="nucleotide sequence ID" value="NZ_JAVAMP010000004.1"/>
</dbReference>
<dbReference type="Gene3D" id="2.60.40.1220">
    <property type="match status" value="1"/>
</dbReference>
<dbReference type="Pfam" id="PF00395">
    <property type="entry name" value="SLH"/>
    <property type="match status" value="1"/>
</dbReference>
<keyword evidence="4" id="KW-1185">Reference proteome</keyword>
<comment type="caution">
    <text evidence="3">The sequence shown here is derived from an EMBL/GenBank/DDBJ whole genome shotgun (WGS) entry which is preliminary data.</text>
</comment>
<evidence type="ECO:0000313" key="3">
    <source>
        <dbReference type="EMBL" id="MDP5274630.1"/>
    </source>
</evidence>
<organism evidence="3 4">
    <name type="scientific">Chengkuizengella axinellae</name>
    <dbReference type="NCBI Taxonomy" id="3064388"/>
    <lineage>
        <taxon>Bacteria</taxon>
        <taxon>Bacillati</taxon>
        <taxon>Bacillota</taxon>
        <taxon>Bacilli</taxon>
        <taxon>Bacillales</taxon>
        <taxon>Paenibacillaceae</taxon>
        <taxon>Chengkuizengella</taxon>
    </lineage>
</organism>
<evidence type="ECO:0000256" key="1">
    <source>
        <dbReference type="ARBA" id="ARBA00022729"/>
    </source>
</evidence>
<reference evidence="3 4" key="1">
    <citation type="submission" date="2023-08" db="EMBL/GenBank/DDBJ databases">
        <authorList>
            <person name="Park J.-S."/>
        </authorList>
    </citation>
    <scope>NUCLEOTIDE SEQUENCE [LARGE SCALE GENOMIC DNA]</scope>
    <source>
        <strain evidence="3 4">2205SS18-9</strain>
    </source>
</reference>
<keyword evidence="1" id="KW-0732">Signal</keyword>
<dbReference type="InterPro" id="IPR001119">
    <property type="entry name" value="SLH_dom"/>
</dbReference>
<evidence type="ECO:0000259" key="2">
    <source>
        <dbReference type="PROSITE" id="PS51272"/>
    </source>
</evidence>
<sequence>MREKSSNDSITQSSKTKQTNVFRGGETKVMKKSLSILLAFAMVFSVFASAVAAEEAMTAEEKFEALKDKDIFSGYDDGLPHLEDNMTREQAAKIIALVFELDLDAPATASFSDVAADRWSYEYVEAAVAAGIIEGMGDGTFAPTANVTVEQFAKLIAVGYAELTDMEIDMEATVDSENVSAWAQPYVAFALEAGLIAEQDDYTVDATRTVLVEGAYVANEKAEELAEAAKELSVKSVSATNLVEVVVEFNTALDAETAEDEGNYDLSDYKDVDGAELQEDGKTVVLSVEELK</sequence>
<evidence type="ECO:0000313" key="4">
    <source>
        <dbReference type="Proteomes" id="UP001231941"/>
    </source>
</evidence>
<name>A0ABT9IZ32_9BACL</name>
<feature type="domain" description="SLH" evidence="2">
    <location>
        <begin position="107"/>
        <end position="170"/>
    </location>
</feature>
<gene>
    <name evidence="3" type="ORF">Q5Y73_10955</name>
</gene>
<proteinExistence type="predicted"/>
<dbReference type="InterPro" id="IPR014755">
    <property type="entry name" value="Cu-Rt/internalin_Ig-like"/>
</dbReference>
<feature type="non-terminal residue" evidence="3">
    <location>
        <position position="292"/>
    </location>
</feature>
<dbReference type="PANTHER" id="PTHR43308">
    <property type="entry name" value="OUTER MEMBRANE PROTEIN ALPHA-RELATED"/>
    <property type="match status" value="1"/>
</dbReference>
<dbReference type="PROSITE" id="PS51272">
    <property type="entry name" value="SLH"/>
    <property type="match status" value="1"/>
</dbReference>